<dbReference type="Proteomes" id="UP000470771">
    <property type="component" value="Unassembled WGS sequence"/>
</dbReference>
<comment type="caution">
    <text evidence="1">The sequence shown here is derived from an EMBL/GenBank/DDBJ whole genome shotgun (WGS) entry which is preliminary data.</text>
</comment>
<dbReference type="EMBL" id="WWNE01000011">
    <property type="protein sequence ID" value="NBG66806.1"/>
    <property type="molecule type" value="Genomic_DNA"/>
</dbReference>
<gene>
    <name evidence="1" type="ORF">GQN54_11830</name>
</gene>
<dbReference type="RefSeq" id="WP_160633764.1">
    <property type="nucleotide sequence ID" value="NZ_WWNE01000011.1"/>
</dbReference>
<sequence>MIKIRNLVRQLNTEDYNSLVVNFEDSNNILLKGIIELYRNHIYSDEKMAEVLQINSYLYLELKRSLKRKIYALYEIDCNEIKHSLLNRVSYLSTRPSNFNCDEENLILHSFLSDLNKFNLDYYAAPIYEKLTQLNRNNEKYEEYYKLYRSHYNIKQSNERCLTLFMHLNSKIGEYNQDPCTEFKSQIDRTLLELKNIFTYNQNGYTSSIYHLAILLSSAFLPESKYALTSIETIENSYLTTNELIQQLPAGAEQFYLNNILALSGMKFLLENNNPTFETAFILQINTAKHVVYYNLNFPTDIAKDLITSYQERYLNNQSFTPSKGLVISLQENLVKTKNAINYFTKNRELNPLTNRSTAFS</sequence>
<evidence type="ECO:0000313" key="2">
    <source>
        <dbReference type="Proteomes" id="UP000470771"/>
    </source>
</evidence>
<protein>
    <submittedName>
        <fullName evidence="1">Uncharacterized protein</fullName>
    </submittedName>
</protein>
<dbReference type="AlphaFoldDB" id="A0A6N9NJE3"/>
<accession>A0A6N9NJE3</accession>
<reference evidence="1 2" key="1">
    <citation type="submission" date="2019-12" db="EMBL/GenBank/DDBJ databases">
        <authorList>
            <person name="Zhao J."/>
        </authorList>
    </citation>
    <scope>NUCLEOTIDE SEQUENCE [LARGE SCALE GENOMIC DNA]</scope>
    <source>
        <strain evidence="1 2">S-15</strain>
    </source>
</reference>
<name>A0A6N9NJE3_9FLAO</name>
<evidence type="ECO:0000313" key="1">
    <source>
        <dbReference type="EMBL" id="NBG66806.1"/>
    </source>
</evidence>
<organism evidence="1 2">
    <name type="scientific">Acidiluteibacter ferrifornacis</name>
    <dbReference type="NCBI Taxonomy" id="2692424"/>
    <lineage>
        <taxon>Bacteria</taxon>
        <taxon>Pseudomonadati</taxon>
        <taxon>Bacteroidota</taxon>
        <taxon>Flavobacteriia</taxon>
        <taxon>Flavobacteriales</taxon>
        <taxon>Cryomorphaceae</taxon>
        <taxon>Acidiluteibacter</taxon>
    </lineage>
</organism>
<proteinExistence type="predicted"/>
<keyword evidence="2" id="KW-1185">Reference proteome</keyword>